<feature type="domain" description="G-protein coupled receptors family 1 profile" evidence="7">
    <location>
        <begin position="64"/>
        <end position="295"/>
    </location>
</feature>
<dbReference type="GO" id="GO:0016020">
    <property type="term" value="C:membrane"/>
    <property type="evidence" value="ECO:0007669"/>
    <property type="project" value="UniProtKB-SubCell"/>
</dbReference>
<evidence type="ECO:0000256" key="1">
    <source>
        <dbReference type="ARBA" id="ARBA00004370"/>
    </source>
</evidence>
<dbReference type="PANTHER" id="PTHR47023:SF1">
    <property type="entry name" value="SEX PEPTIDE RECEPTOR"/>
    <property type="match status" value="1"/>
</dbReference>
<dbReference type="InterPro" id="IPR000276">
    <property type="entry name" value="GPCR_Rhodpsn"/>
</dbReference>
<evidence type="ECO:0000256" key="2">
    <source>
        <dbReference type="ARBA" id="ARBA00022692"/>
    </source>
</evidence>
<dbReference type="Pfam" id="PF10324">
    <property type="entry name" value="7TM_GPCR_Srw"/>
    <property type="match status" value="1"/>
</dbReference>
<dbReference type="SUPFAM" id="SSF81321">
    <property type="entry name" value="Family A G protein-coupled receptor-like"/>
    <property type="match status" value="1"/>
</dbReference>
<evidence type="ECO:0000256" key="3">
    <source>
        <dbReference type="ARBA" id="ARBA00022989"/>
    </source>
</evidence>
<feature type="compositionally biased region" description="Polar residues" evidence="5">
    <location>
        <begin position="383"/>
        <end position="392"/>
    </location>
</feature>
<feature type="transmembrane region" description="Helical" evidence="6">
    <location>
        <begin position="282"/>
        <end position="309"/>
    </location>
</feature>
<feature type="transmembrane region" description="Helical" evidence="6">
    <location>
        <begin position="140"/>
        <end position="157"/>
    </location>
</feature>
<dbReference type="AlphaFoldDB" id="A0A8W8K5N8"/>
<dbReference type="EnsemblMetazoa" id="G22563.1">
    <property type="protein sequence ID" value="G22563.1:cds"/>
    <property type="gene ID" value="G22563"/>
</dbReference>
<dbReference type="Gene3D" id="1.20.1070.10">
    <property type="entry name" value="Rhodopsin 7-helix transmembrane proteins"/>
    <property type="match status" value="1"/>
</dbReference>
<sequence>MDQNTTLQPLGNWSTTTDNSSEEYLYYYYYDTVVLPYKVDIFKPWQNIVLGYVYFILSLLTIIINCLVFAVFIWKRIRTPTSVVLLALAVSNTIICATIIPSAYHLYIQGNYSRYLPYHWCVVRHVLYIAHQMTRTSSNWLVALLGIQRSIIVIFPFQAKRYCSMRNTCISIGAITLAAFIIFIFEAIIIDITPLEVLSEDGVSKLPESCLRDFAHWFKESSDDLGSSVITNYIVTGIFSRLLPCLILSVSTCVLTVKLLCKGKTITDGAQNSSFTDKKIHRATIMLFIILFLFLGSELQDCAAYFIYVHEIAVYSKRGRVLSEEEDKAWDTIGVVIWLLVYNINAWIFFFMSSQFREAFYKMYTPHLPLLKESNNTGTTYLKSANSSPRSGNRSRVKTSRDVSPDSRQFLTS</sequence>
<organism evidence="8 9">
    <name type="scientific">Magallana gigas</name>
    <name type="common">Pacific oyster</name>
    <name type="synonym">Crassostrea gigas</name>
    <dbReference type="NCBI Taxonomy" id="29159"/>
    <lineage>
        <taxon>Eukaryota</taxon>
        <taxon>Metazoa</taxon>
        <taxon>Spiralia</taxon>
        <taxon>Lophotrochozoa</taxon>
        <taxon>Mollusca</taxon>
        <taxon>Bivalvia</taxon>
        <taxon>Autobranchia</taxon>
        <taxon>Pteriomorphia</taxon>
        <taxon>Ostreida</taxon>
        <taxon>Ostreoidea</taxon>
        <taxon>Ostreidae</taxon>
        <taxon>Magallana</taxon>
    </lineage>
</organism>
<evidence type="ECO:0000256" key="4">
    <source>
        <dbReference type="ARBA" id="ARBA00023136"/>
    </source>
</evidence>
<dbReference type="PRINTS" id="PR00237">
    <property type="entry name" value="GPCRRHODOPSN"/>
</dbReference>
<keyword evidence="3 6" id="KW-1133">Transmembrane helix</keyword>
<feature type="region of interest" description="Disordered" evidence="5">
    <location>
        <begin position="383"/>
        <end position="413"/>
    </location>
</feature>
<evidence type="ECO:0000313" key="8">
    <source>
        <dbReference type="EnsemblMetazoa" id="G22563.1:cds"/>
    </source>
</evidence>
<evidence type="ECO:0000256" key="6">
    <source>
        <dbReference type="SAM" id="Phobius"/>
    </source>
</evidence>
<dbReference type="InterPro" id="IPR019427">
    <property type="entry name" value="7TM_GPCR_serpentine_rcpt_Srw"/>
</dbReference>
<feature type="transmembrane region" description="Helical" evidence="6">
    <location>
        <begin position="169"/>
        <end position="190"/>
    </location>
</feature>
<dbReference type="Proteomes" id="UP000005408">
    <property type="component" value="Unassembled WGS sequence"/>
</dbReference>
<accession>A0A8W8K5N8</accession>
<proteinExistence type="predicted"/>
<feature type="transmembrane region" description="Helical" evidence="6">
    <location>
        <begin position="83"/>
        <end position="107"/>
    </location>
</feature>
<protein>
    <recommendedName>
        <fullName evidence="7">G-protein coupled receptors family 1 profile domain-containing protein</fullName>
    </recommendedName>
</protein>
<keyword evidence="4 6" id="KW-0472">Membrane</keyword>
<evidence type="ECO:0000259" key="7">
    <source>
        <dbReference type="PROSITE" id="PS50262"/>
    </source>
</evidence>
<reference evidence="8" key="1">
    <citation type="submission" date="2022-08" db="UniProtKB">
        <authorList>
            <consortium name="EnsemblMetazoa"/>
        </authorList>
    </citation>
    <scope>IDENTIFICATION</scope>
    <source>
        <strain evidence="8">05x7-T-G4-1.051#20</strain>
    </source>
</reference>
<name>A0A8W8K5N8_MAGGI</name>
<feature type="transmembrane region" description="Helical" evidence="6">
    <location>
        <begin position="238"/>
        <end position="261"/>
    </location>
</feature>
<feature type="transmembrane region" description="Helical" evidence="6">
    <location>
        <begin position="329"/>
        <end position="352"/>
    </location>
</feature>
<dbReference type="PROSITE" id="PS50262">
    <property type="entry name" value="G_PROTEIN_RECEP_F1_2"/>
    <property type="match status" value="1"/>
</dbReference>
<feature type="transmembrane region" description="Helical" evidence="6">
    <location>
        <begin position="52"/>
        <end position="74"/>
    </location>
</feature>
<keyword evidence="9" id="KW-1185">Reference proteome</keyword>
<dbReference type="GO" id="GO:0008528">
    <property type="term" value="F:G protein-coupled peptide receptor activity"/>
    <property type="evidence" value="ECO:0007669"/>
    <property type="project" value="InterPro"/>
</dbReference>
<evidence type="ECO:0000313" key="9">
    <source>
        <dbReference type="Proteomes" id="UP000005408"/>
    </source>
</evidence>
<comment type="subcellular location">
    <subcellularLocation>
        <location evidence="1">Membrane</location>
    </subcellularLocation>
</comment>
<keyword evidence="2 6" id="KW-0812">Transmembrane</keyword>
<dbReference type="PANTHER" id="PTHR47023">
    <property type="entry name" value="SEX PEPTIDE RECEPTOR"/>
    <property type="match status" value="1"/>
</dbReference>
<dbReference type="InterPro" id="IPR017452">
    <property type="entry name" value="GPCR_Rhodpsn_7TM"/>
</dbReference>
<evidence type="ECO:0000256" key="5">
    <source>
        <dbReference type="SAM" id="MobiDB-lite"/>
    </source>
</evidence>
<dbReference type="InterPro" id="IPR053071">
    <property type="entry name" value="GPCR1-related_rcpt"/>
</dbReference>